<evidence type="ECO:0000256" key="14">
    <source>
        <dbReference type="SAM" id="Phobius"/>
    </source>
</evidence>
<feature type="transmembrane region" description="Helical" evidence="14">
    <location>
        <begin position="479"/>
        <end position="501"/>
    </location>
</feature>
<comment type="caution">
    <text evidence="15">The sequence shown here is derived from an EMBL/GenBank/DDBJ whole genome shotgun (WGS) entry which is preliminary data.</text>
</comment>
<evidence type="ECO:0000256" key="8">
    <source>
        <dbReference type="ARBA" id="ARBA00022989"/>
    </source>
</evidence>
<evidence type="ECO:0000256" key="7">
    <source>
        <dbReference type="ARBA" id="ARBA00022692"/>
    </source>
</evidence>
<feature type="transmembrane region" description="Helical" evidence="14">
    <location>
        <begin position="235"/>
        <end position="254"/>
    </location>
</feature>
<dbReference type="GO" id="GO:0009401">
    <property type="term" value="P:phosphoenolpyruvate-dependent sugar phosphotransferase system"/>
    <property type="evidence" value="ECO:0007669"/>
    <property type="project" value="UniProtKB-KW"/>
</dbReference>
<dbReference type="NCBIfam" id="NF006924">
    <property type="entry name" value="PRK09410.2-2"/>
    <property type="match status" value="1"/>
</dbReference>
<sequence>MIKKLNKKKKIGLIIGWSIFAVINITIILVTMLVKTAFPSPIIKGDGTITKLITPWTNEAAKDAFLFLFNKVYMDNFFKVPALLLGSLTFVGYLVMGRGLRQSFIGMLKTIIGYLLLAIGSGALISLAKPVFDTISHAGGDSIKVVPLDPYFALSSANTFFESAFGDNNYVSLISFTFIFAYAINIIMVALKRWTNTNSLMITGHVMLQQSAVVTTILYIILFGNLQIFTGSIPIGHQVGLVVMSGIILGIYWATASTATTKGTNAVTQNAGFSIGHQQMLAIAATYKLGRFFGKKEDSAENKKLPSYLKIFEDNIFTQTIIIFALFLVLFIVVLSTAPLPHIVDANNHSVSAAAVNTKLVDGAIINKTWTSFTTGFGQWNKAFGGANFAVNILGGSLQIVAALMAIITGVRMFITELQQSFHGISEKIIPGAVVAVDVAAVYGFSINSVTFGFVSGVIGQFIGVGIVIGLSQIPNQQVISIAIPLFITLFFNSGSLGVYANASGGWKAAILLPGIIGFLEILIVSFATKAVTNETLQIAHDAAKHGSTADLTKFVSPVATGYIGMADWNLFFGLLMWISTSDIIAAWIFVWVAIIGLLFMGQIVDNGSQTKSTFLQKAFKLKPNLVNAN</sequence>
<comment type="subcellular location">
    <subcellularLocation>
        <location evidence="1">Cell membrane</location>
        <topology evidence="1">Multi-pass membrane protein</topology>
    </subcellularLocation>
</comment>
<keyword evidence="3" id="KW-0813">Transport</keyword>
<evidence type="ECO:0000256" key="5">
    <source>
        <dbReference type="ARBA" id="ARBA00022597"/>
    </source>
</evidence>
<evidence type="ECO:0000256" key="1">
    <source>
        <dbReference type="ARBA" id="ARBA00004651"/>
    </source>
</evidence>
<feature type="transmembrane region" description="Helical" evidence="14">
    <location>
        <begin position="12"/>
        <end position="34"/>
    </location>
</feature>
<keyword evidence="8 14" id="KW-1133">Transmembrane helix</keyword>
<keyword evidence="16" id="KW-1185">Reference proteome</keyword>
<keyword evidence="6" id="KW-0598">Phosphotransferase system</keyword>
<feature type="transmembrane region" description="Helical" evidence="14">
    <location>
        <begin position="170"/>
        <end position="191"/>
    </location>
</feature>
<dbReference type="PANTHER" id="PTHR33843:SF4">
    <property type="entry name" value="ASCORBATE-SPECIFIC PTS SYSTEM EIIC COMPONENT"/>
    <property type="match status" value="1"/>
</dbReference>
<evidence type="ECO:0000313" key="16">
    <source>
        <dbReference type="Proteomes" id="UP000295757"/>
    </source>
</evidence>
<feature type="transmembrane region" description="Helical" evidence="14">
    <location>
        <begin position="585"/>
        <end position="605"/>
    </location>
</feature>
<evidence type="ECO:0000313" key="15">
    <source>
        <dbReference type="EMBL" id="TDV24187.1"/>
    </source>
</evidence>
<accession>A0A4R7UCN7</accession>
<feature type="transmembrane region" description="Helical" evidence="14">
    <location>
        <begin position="429"/>
        <end position="446"/>
    </location>
</feature>
<feature type="transmembrane region" description="Helical" evidence="14">
    <location>
        <begin position="507"/>
        <end position="528"/>
    </location>
</feature>
<feature type="transmembrane region" description="Helical" evidence="14">
    <location>
        <begin position="452"/>
        <end position="472"/>
    </location>
</feature>
<dbReference type="PANTHER" id="PTHR33843">
    <property type="entry name" value="ASCORBATE-SPECIFIC PTS SYSTEM EIIC COMPONENT"/>
    <property type="match status" value="1"/>
</dbReference>
<dbReference type="OrthoDB" id="9796178at2"/>
<dbReference type="GO" id="GO:0005886">
    <property type="term" value="C:plasma membrane"/>
    <property type="evidence" value="ECO:0007669"/>
    <property type="project" value="UniProtKB-SubCell"/>
</dbReference>
<feature type="transmembrane region" description="Helical" evidence="14">
    <location>
        <begin position="555"/>
        <end position="579"/>
    </location>
</feature>
<feature type="transmembrane region" description="Helical" evidence="14">
    <location>
        <begin position="316"/>
        <end position="338"/>
    </location>
</feature>
<feature type="transmembrane region" description="Helical" evidence="14">
    <location>
        <begin position="108"/>
        <end position="128"/>
    </location>
</feature>
<dbReference type="InterPro" id="IPR051562">
    <property type="entry name" value="Ascorbate-PTS_EIIC"/>
</dbReference>
<evidence type="ECO:0000256" key="9">
    <source>
        <dbReference type="ARBA" id="ARBA00023136"/>
    </source>
</evidence>
<feature type="transmembrane region" description="Helical" evidence="14">
    <location>
        <begin position="77"/>
        <end position="96"/>
    </location>
</feature>
<evidence type="ECO:0000256" key="13">
    <source>
        <dbReference type="ARBA" id="ARBA00042859"/>
    </source>
</evidence>
<evidence type="ECO:0000256" key="3">
    <source>
        <dbReference type="ARBA" id="ARBA00022448"/>
    </source>
</evidence>
<comment type="subunit">
    <text evidence="2">Homodimer.</text>
</comment>
<evidence type="ECO:0000256" key="4">
    <source>
        <dbReference type="ARBA" id="ARBA00022475"/>
    </source>
</evidence>
<organism evidence="15 16">
    <name type="scientific">Mycoplasmopsis mustelae</name>
    <dbReference type="NCBI Taxonomy" id="171289"/>
    <lineage>
        <taxon>Bacteria</taxon>
        <taxon>Bacillati</taxon>
        <taxon>Mycoplasmatota</taxon>
        <taxon>Mycoplasmoidales</taxon>
        <taxon>Metamycoplasmataceae</taxon>
        <taxon>Mycoplasmopsis</taxon>
    </lineage>
</organism>
<dbReference type="InterPro" id="IPR004703">
    <property type="entry name" value="PTS_sugar-sp_permease"/>
</dbReference>
<dbReference type="AlphaFoldDB" id="A0A4R7UCN7"/>
<evidence type="ECO:0000256" key="2">
    <source>
        <dbReference type="ARBA" id="ARBA00011738"/>
    </source>
</evidence>
<evidence type="ECO:0000256" key="11">
    <source>
        <dbReference type="ARBA" id="ARBA00038218"/>
    </source>
</evidence>
<proteinExistence type="inferred from homology"/>
<dbReference type="Proteomes" id="UP000295757">
    <property type="component" value="Unassembled WGS sequence"/>
</dbReference>
<dbReference type="Pfam" id="PF03611">
    <property type="entry name" value="EIIC-GAT"/>
    <property type="match status" value="1"/>
</dbReference>
<keyword evidence="9 14" id="KW-0472">Membrane</keyword>
<protein>
    <recommendedName>
        <fullName evidence="12">Ascorbate-specific PTS system EIIC component</fullName>
    </recommendedName>
    <alternativeName>
        <fullName evidence="13">Ascorbate-specific permease IIC component UlaA</fullName>
    </alternativeName>
</protein>
<dbReference type="EMBL" id="SOCN01000001">
    <property type="protein sequence ID" value="TDV24187.1"/>
    <property type="molecule type" value="Genomic_DNA"/>
</dbReference>
<dbReference type="NCBIfam" id="NF006925">
    <property type="entry name" value="PRK09410.2-3"/>
    <property type="match status" value="1"/>
</dbReference>
<keyword evidence="7 14" id="KW-0812">Transmembrane</keyword>
<evidence type="ECO:0000256" key="12">
    <source>
        <dbReference type="ARBA" id="ARBA00039702"/>
    </source>
</evidence>
<reference evidence="15 16" key="1">
    <citation type="submission" date="2019-03" db="EMBL/GenBank/DDBJ databases">
        <title>Genomic Encyclopedia of Archaeal and Bacterial Type Strains, Phase II (KMG-II): from individual species to whole genera.</title>
        <authorList>
            <person name="Goeker M."/>
        </authorList>
    </citation>
    <scope>NUCLEOTIDE SEQUENCE [LARGE SCALE GENOMIC DNA]</scope>
    <source>
        <strain evidence="15 16">ATCC 35214</strain>
    </source>
</reference>
<keyword evidence="5" id="KW-0762">Sugar transport</keyword>
<feature type="transmembrane region" description="Helical" evidence="14">
    <location>
        <begin position="212"/>
        <end position="229"/>
    </location>
</feature>
<evidence type="ECO:0000256" key="10">
    <source>
        <dbReference type="ARBA" id="ARBA00037387"/>
    </source>
</evidence>
<keyword evidence="4" id="KW-1003">Cell membrane</keyword>
<dbReference type="RefSeq" id="WP_134110864.1">
    <property type="nucleotide sequence ID" value="NZ_SOCN01000001.1"/>
</dbReference>
<comment type="function">
    <text evidence="10">The phosphoenolpyruvate-dependent sugar phosphotransferase system (sugar PTS), a major carbohydrate active transport system, catalyzes the phosphorylation of incoming sugar substrates concomitantly with their translocation across the cell membrane. The enzyme II UlaABC PTS system is involved in ascorbate transport.</text>
</comment>
<evidence type="ECO:0000256" key="6">
    <source>
        <dbReference type="ARBA" id="ARBA00022683"/>
    </source>
</evidence>
<comment type="similarity">
    <text evidence="11">Belongs to the UlaA family.</text>
</comment>
<name>A0A4R7UCN7_9BACT</name>
<feature type="transmembrane region" description="Helical" evidence="14">
    <location>
        <begin position="389"/>
        <end position="408"/>
    </location>
</feature>
<gene>
    <name evidence="15" type="ORF">BCF59_0137</name>
</gene>